<evidence type="ECO:0000256" key="2">
    <source>
        <dbReference type="SAM" id="MobiDB-lite"/>
    </source>
</evidence>
<dbReference type="Pfam" id="PF14559">
    <property type="entry name" value="TPR_19"/>
    <property type="match status" value="1"/>
</dbReference>
<feature type="compositionally biased region" description="Acidic residues" evidence="2">
    <location>
        <begin position="23"/>
        <end position="46"/>
    </location>
</feature>
<dbReference type="AlphaFoldDB" id="Q53LZ5"/>
<organism evidence="3 4">
    <name type="scientific">Oryza sativa subsp. japonica</name>
    <name type="common">Rice</name>
    <dbReference type="NCBI Taxonomy" id="39947"/>
    <lineage>
        <taxon>Eukaryota</taxon>
        <taxon>Viridiplantae</taxon>
        <taxon>Streptophyta</taxon>
        <taxon>Embryophyta</taxon>
        <taxon>Tracheophyta</taxon>
        <taxon>Spermatophyta</taxon>
        <taxon>Magnoliopsida</taxon>
        <taxon>Liliopsida</taxon>
        <taxon>Poales</taxon>
        <taxon>Poaceae</taxon>
        <taxon>BOP clade</taxon>
        <taxon>Oryzoideae</taxon>
        <taxon>Oryzeae</taxon>
        <taxon>Oryzinae</taxon>
        <taxon>Oryza</taxon>
        <taxon>Oryza sativa</taxon>
    </lineage>
</organism>
<accession>Q53LZ5</accession>
<dbReference type="SUPFAM" id="SSF48452">
    <property type="entry name" value="TPR-like"/>
    <property type="match status" value="3"/>
</dbReference>
<dbReference type="EMBL" id="AC138002">
    <property type="protein sequence ID" value="AAX96329.1"/>
    <property type="molecule type" value="Genomic_DNA"/>
</dbReference>
<protein>
    <submittedName>
        <fullName evidence="3">TPR Domain, putative</fullName>
    </submittedName>
</protein>
<feature type="repeat" description="TPR" evidence="1">
    <location>
        <begin position="190"/>
        <end position="223"/>
    </location>
</feature>
<dbReference type="Gene3D" id="1.25.40.10">
    <property type="entry name" value="Tetratricopeptide repeat domain"/>
    <property type="match status" value="3"/>
</dbReference>
<dbReference type="PANTHER" id="PTHR23082">
    <property type="entry name" value="TRANSCRIPTION INITIATION FACTOR IIIC TFIIIC , POLYPEPTIDE 3-RELATED"/>
    <property type="match status" value="1"/>
</dbReference>
<evidence type="ECO:0000313" key="4">
    <source>
        <dbReference type="Proteomes" id="UP000000763"/>
    </source>
</evidence>
<dbReference type="SMART" id="SM00028">
    <property type="entry name" value="TPR"/>
    <property type="match status" value="7"/>
</dbReference>
<evidence type="ECO:0000256" key="1">
    <source>
        <dbReference type="PROSITE-ProRule" id="PRU00339"/>
    </source>
</evidence>
<sequence>MSDTEEERRLGRGSAGAEAGADGQEDPDGDEEEEEEEEEEYEFCDAEEAMQCVEMAERSAPDAGVHDYEALAARKRKALAEERTERDASSKKPRQDGLSEVEAATVFDQLMEGFGLRRKRRSKDARKRGRKKGTRNKYSPEVTKKLGDATLLFTESRFKEDDSNLYLVYSTKLQAIPILHEVVRIAPNLSNSYHLLGSIYKECGELDKAINFLMLAAYVSPKDVFLWKKLIDMALKKEDAALARHCVLKAMRADPEDVGLKFDCANIYRALHDYQKAGEIYEQIVRIYPSNIVARKAAAQMYRDCGQIDKAINLLEDYVNAQTTNIDSNHLDLLISLYLRNNAYNEALRLIERAHIVFGSQHNLPVQLQAKAVICHAYLGDMKHAEVFLQNVHLERSKDNTDVIKEVASTLENLGQYEYAIKFYLMIEDVAVHNDGSSYVKVGQCYMVIGEKRKAIPYFQKVTSQAYCSCWGVTCISKVLLRNANTDESDLTFIPVSDPYPIHESMSITYKIVNLEALQRMEDNIDVRITLSSLFVDVDKSDEAIVLLSPPNNSGSKSATDQPKPWWLDGKVKMHLANIYYNKGMFEDFVGTILIPILETLNIEYANRKVRKAKKLPTNVLYERAKVLAEQRPESVFQGLRPIASPAELQKASRAKKLLEKRAASNEDTIKDDLQRSKQIPPISGLLTNAENHQLVLHLCQTLALLHRYWEALQVINRTLKLGNDTLADENKEELRSLGAQIAYRAPDPRHGFNYVRYVVQQHPYSLAAWNSYYKVTSRIEDRFSRHHKFLLRTREEKTDCVPPIIISGHRFTAISQHQSAARDYLEAYKLNPENPFINLCVGSALINLALGFRLQNKNQCIVQALAFLFRYLRLCDNSQEALYNIARAYHHVGLNTLAAIYYEKALAVEVKDYPIPRLPYEENSCAQQDLKPGYCDVRREAAFNLHLIYKKSGADDLARRILRTYCTI</sequence>
<feature type="repeat" description="TPR" evidence="1">
    <location>
        <begin position="258"/>
        <end position="291"/>
    </location>
</feature>
<evidence type="ECO:0000313" key="3">
    <source>
        <dbReference type="EMBL" id="AAX96329.1"/>
    </source>
</evidence>
<dbReference type="Pfam" id="PF13181">
    <property type="entry name" value="TPR_8"/>
    <property type="match status" value="2"/>
</dbReference>
<dbReference type="FunFam" id="1.25.40.10:FF:000833">
    <property type="entry name" value="Tetratricopeptide repeat (TPR)-containing protein"/>
    <property type="match status" value="1"/>
</dbReference>
<reference evidence="4" key="2">
    <citation type="journal article" date="2008" name="Nucleic Acids Res.">
        <title>The rice annotation project database (RAP-DB): 2008 update.</title>
        <authorList>
            <consortium name="The rice annotation project (RAP)"/>
        </authorList>
    </citation>
    <scope>GENOME REANNOTATION</scope>
    <source>
        <strain evidence="4">cv. Nipponbare</strain>
    </source>
</reference>
<dbReference type="InterPro" id="IPR011990">
    <property type="entry name" value="TPR-like_helical_dom_sf"/>
</dbReference>
<dbReference type="InterPro" id="IPR039340">
    <property type="entry name" value="Tfc4/TFIIIC-102/Sfc4"/>
</dbReference>
<keyword evidence="1" id="KW-0802">TPR repeat</keyword>
<dbReference type="GO" id="GO:0006383">
    <property type="term" value="P:transcription by RNA polymerase III"/>
    <property type="evidence" value="ECO:0007669"/>
    <property type="project" value="InterPro"/>
</dbReference>
<dbReference type="PROSITE" id="PS50005">
    <property type="entry name" value="TPR"/>
    <property type="match status" value="2"/>
</dbReference>
<feature type="region of interest" description="Disordered" evidence="2">
    <location>
        <begin position="1"/>
        <end position="46"/>
    </location>
</feature>
<proteinExistence type="predicted"/>
<gene>
    <name evidence="3" type="ordered locus">LOC_Os11g16540</name>
</gene>
<feature type="compositionally biased region" description="Basic and acidic residues" evidence="2">
    <location>
        <begin position="78"/>
        <end position="97"/>
    </location>
</feature>
<dbReference type="Proteomes" id="UP000000763">
    <property type="component" value="Chromosome 11"/>
</dbReference>
<feature type="region of interest" description="Disordered" evidence="2">
    <location>
        <begin position="75"/>
        <end position="102"/>
    </location>
</feature>
<dbReference type="FunFam" id="1.25.40.10:FF:000413">
    <property type="entry name" value="General transcription factor 3C polypeptide 3"/>
    <property type="match status" value="1"/>
</dbReference>
<feature type="compositionally biased region" description="Basic residues" evidence="2">
    <location>
        <begin position="118"/>
        <end position="135"/>
    </location>
</feature>
<reference evidence="4" key="1">
    <citation type="journal article" date="2005" name="Nature">
        <title>The map-based sequence of the rice genome.</title>
        <authorList>
            <consortium name="International rice genome sequencing project (IRGSP)"/>
            <person name="Matsumoto T."/>
            <person name="Wu J."/>
            <person name="Kanamori H."/>
            <person name="Katayose Y."/>
            <person name="Fujisawa M."/>
            <person name="Namiki N."/>
            <person name="Mizuno H."/>
            <person name="Yamamoto K."/>
            <person name="Antonio B.A."/>
            <person name="Baba T."/>
            <person name="Sakata K."/>
            <person name="Nagamura Y."/>
            <person name="Aoki H."/>
            <person name="Arikawa K."/>
            <person name="Arita K."/>
            <person name="Bito T."/>
            <person name="Chiden Y."/>
            <person name="Fujitsuka N."/>
            <person name="Fukunaka R."/>
            <person name="Hamada M."/>
            <person name="Harada C."/>
            <person name="Hayashi A."/>
            <person name="Hijishita S."/>
            <person name="Honda M."/>
            <person name="Hosokawa S."/>
            <person name="Ichikawa Y."/>
            <person name="Idonuma A."/>
            <person name="Iijima M."/>
            <person name="Ikeda M."/>
            <person name="Ikeno M."/>
            <person name="Ito K."/>
            <person name="Ito S."/>
            <person name="Ito T."/>
            <person name="Ito Y."/>
            <person name="Ito Y."/>
            <person name="Iwabuchi A."/>
            <person name="Kamiya K."/>
            <person name="Karasawa W."/>
            <person name="Kurita K."/>
            <person name="Katagiri S."/>
            <person name="Kikuta A."/>
            <person name="Kobayashi H."/>
            <person name="Kobayashi N."/>
            <person name="Machita K."/>
            <person name="Maehara T."/>
            <person name="Masukawa M."/>
            <person name="Mizubayashi T."/>
            <person name="Mukai Y."/>
            <person name="Nagasaki H."/>
            <person name="Nagata Y."/>
            <person name="Naito S."/>
            <person name="Nakashima M."/>
            <person name="Nakama Y."/>
            <person name="Nakamichi Y."/>
            <person name="Nakamura M."/>
            <person name="Meguro A."/>
            <person name="Negishi M."/>
            <person name="Ohta I."/>
            <person name="Ohta T."/>
            <person name="Okamoto M."/>
            <person name="Ono N."/>
            <person name="Saji S."/>
            <person name="Sakaguchi M."/>
            <person name="Sakai K."/>
            <person name="Shibata M."/>
            <person name="Shimokawa T."/>
            <person name="Song J."/>
            <person name="Takazaki Y."/>
            <person name="Terasawa K."/>
            <person name="Tsugane M."/>
            <person name="Tsuji K."/>
            <person name="Ueda S."/>
            <person name="Waki K."/>
            <person name="Yamagata H."/>
            <person name="Yamamoto M."/>
            <person name="Yamamoto S."/>
            <person name="Yamane H."/>
            <person name="Yoshiki S."/>
            <person name="Yoshihara R."/>
            <person name="Yukawa K."/>
            <person name="Zhong H."/>
            <person name="Yano M."/>
            <person name="Yuan Q."/>
            <person name="Ouyang S."/>
            <person name="Liu J."/>
            <person name="Jones K.M."/>
            <person name="Gansberger K."/>
            <person name="Moffat K."/>
            <person name="Hill J."/>
            <person name="Bera J."/>
            <person name="Fadrosh D."/>
            <person name="Jin S."/>
            <person name="Johri S."/>
            <person name="Kim M."/>
            <person name="Overton L."/>
            <person name="Reardon M."/>
            <person name="Tsitrin T."/>
            <person name="Vuong H."/>
            <person name="Weaver B."/>
            <person name="Ciecko A."/>
            <person name="Tallon L."/>
            <person name="Jackson J."/>
            <person name="Pai G."/>
            <person name="Aken S.V."/>
            <person name="Utterback T."/>
            <person name="Reidmuller S."/>
            <person name="Feldblyum T."/>
            <person name="Hsiao J."/>
            <person name="Zismann V."/>
            <person name="Iobst S."/>
            <person name="de Vazeille A.R."/>
            <person name="Buell C.R."/>
            <person name="Ying K."/>
            <person name="Li Y."/>
            <person name="Lu T."/>
            <person name="Huang Y."/>
            <person name="Zhao Q."/>
            <person name="Feng Q."/>
            <person name="Zhang L."/>
            <person name="Zhu J."/>
            <person name="Weng Q."/>
            <person name="Mu J."/>
            <person name="Lu Y."/>
            <person name="Fan D."/>
            <person name="Liu Y."/>
            <person name="Guan J."/>
            <person name="Zhang Y."/>
            <person name="Yu S."/>
            <person name="Liu X."/>
            <person name="Zhang Y."/>
            <person name="Hong G."/>
            <person name="Han B."/>
            <person name="Choisne N."/>
            <person name="Demange N."/>
            <person name="Orjeda G."/>
            <person name="Samain S."/>
            <person name="Cattolico L."/>
            <person name="Pelletier E."/>
            <person name="Couloux A."/>
            <person name="Segurens B."/>
            <person name="Wincker P."/>
            <person name="D'Hont A."/>
            <person name="Scarpelli C."/>
            <person name="Weissenbach J."/>
            <person name="Salanoubat M."/>
            <person name="Quetier F."/>
            <person name="Yu Y."/>
            <person name="Kim H.R."/>
            <person name="Rambo T."/>
            <person name="Currie J."/>
            <person name="Collura K."/>
            <person name="Luo M."/>
            <person name="Yang T."/>
            <person name="Ammiraju J.S.S."/>
            <person name="Engler F."/>
            <person name="Soderlund C."/>
            <person name="Wing R.A."/>
            <person name="Palmer L.E."/>
            <person name="de la Bastide M."/>
            <person name="Spiegel L."/>
            <person name="Nascimento L."/>
            <person name="Zutavern T."/>
            <person name="O'Shaughnessy A."/>
            <person name="Dike S."/>
            <person name="Dedhia N."/>
            <person name="Preston R."/>
            <person name="Balija V."/>
            <person name="McCombie W.R."/>
            <person name="Chow T."/>
            <person name="Chen H."/>
            <person name="Chung M."/>
            <person name="Chen C."/>
            <person name="Shaw J."/>
            <person name="Wu H."/>
            <person name="Hsiao K."/>
            <person name="Chao Y."/>
            <person name="Chu M."/>
            <person name="Cheng C."/>
            <person name="Hour A."/>
            <person name="Lee P."/>
            <person name="Lin S."/>
            <person name="Lin Y."/>
            <person name="Liou J."/>
            <person name="Liu S."/>
            <person name="Hsing Y."/>
            <person name="Raghuvanshi S."/>
            <person name="Mohanty A."/>
            <person name="Bharti A.K."/>
            <person name="Gaur A."/>
            <person name="Gupta V."/>
            <person name="Kumar D."/>
            <person name="Ravi V."/>
            <person name="Vij S."/>
            <person name="Kapur A."/>
            <person name="Khurana P."/>
            <person name="Khurana P."/>
            <person name="Khurana J.P."/>
            <person name="Tyagi A.K."/>
            <person name="Gaikwad K."/>
            <person name="Singh A."/>
            <person name="Dalal V."/>
            <person name="Srivastava S."/>
            <person name="Dixit A."/>
            <person name="Pal A.K."/>
            <person name="Ghazi I.A."/>
            <person name="Yadav M."/>
            <person name="Pandit A."/>
            <person name="Bhargava A."/>
            <person name="Sureshbabu K."/>
            <person name="Batra K."/>
            <person name="Sharma T.R."/>
            <person name="Mohapatra T."/>
            <person name="Singh N.K."/>
            <person name="Messing J."/>
            <person name="Nelson A.B."/>
            <person name="Fuks G."/>
            <person name="Kavchok S."/>
            <person name="Keizer G."/>
            <person name="Linton E."/>
            <person name="Llaca V."/>
            <person name="Song R."/>
            <person name="Tanyolac B."/>
            <person name="Young S."/>
            <person name="Ho-Il K."/>
            <person name="Hahn J.H."/>
            <person name="Sangsakoo G."/>
            <person name="Vanavichit A."/>
            <person name="de Mattos Luiz.A.T."/>
            <person name="Zimmer P.D."/>
            <person name="Malone G."/>
            <person name="Dellagostin O."/>
            <person name="de Oliveira A.C."/>
            <person name="Bevan M."/>
            <person name="Bancroft I."/>
            <person name="Minx P."/>
            <person name="Cordum H."/>
            <person name="Wilson R."/>
            <person name="Cheng Z."/>
            <person name="Jin W."/>
            <person name="Jiang J."/>
            <person name="Leong S.A."/>
            <person name="Iwama H."/>
            <person name="Gojobori T."/>
            <person name="Itoh T."/>
            <person name="Niimura Y."/>
            <person name="Fujii Y."/>
            <person name="Habara T."/>
            <person name="Sakai H."/>
            <person name="Sato Y."/>
            <person name="Wilson G."/>
            <person name="Kumar K."/>
            <person name="McCouch S."/>
            <person name="Juretic N."/>
            <person name="Hoen D."/>
            <person name="Wright S."/>
            <person name="Bruskiewich R."/>
            <person name="Bureau T."/>
            <person name="Miyao A."/>
            <person name="Hirochika H."/>
            <person name="Nishikawa T."/>
            <person name="Kadowaki K."/>
            <person name="Sugiura M."/>
            <person name="Burr B."/>
            <person name="Sasaki T."/>
        </authorList>
    </citation>
    <scope>NUCLEOTIDE SEQUENCE [LARGE SCALE GENOMIC DNA]</scope>
    <source>
        <strain evidence="4">cv. Nipponbare</strain>
    </source>
</reference>
<dbReference type="InterPro" id="IPR019734">
    <property type="entry name" value="TPR_rpt"/>
</dbReference>
<feature type="region of interest" description="Disordered" evidence="2">
    <location>
        <begin position="118"/>
        <end position="139"/>
    </location>
</feature>
<name>Q53LZ5_ORYSJ</name>
<feature type="compositionally biased region" description="Basic and acidic residues" evidence="2">
    <location>
        <begin position="1"/>
        <end position="10"/>
    </location>
</feature>
<dbReference type="PANTHER" id="PTHR23082:SF0">
    <property type="entry name" value="GENERAL TRANSCRIPTION FACTOR 3C POLYPEPTIDE 3"/>
    <property type="match status" value="1"/>
</dbReference>